<organism evidence="2 3">
    <name type="scientific">Polynucleobacter tropicus</name>
    <dbReference type="NCBI Taxonomy" id="1743174"/>
    <lineage>
        <taxon>Bacteria</taxon>
        <taxon>Pseudomonadati</taxon>
        <taxon>Pseudomonadota</taxon>
        <taxon>Betaproteobacteria</taxon>
        <taxon>Burkholderiales</taxon>
        <taxon>Burkholderiaceae</taxon>
        <taxon>Polynucleobacter</taxon>
    </lineage>
</organism>
<dbReference type="RefSeq" id="WP_173955974.1">
    <property type="nucleotide sequence ID" value="NZ_CP028942.1"/>
</dbReference>
<dbReference type="AlphaFoldDB" id="A0A6M9Q763"/>
<evidence type="ECO:0000313" key="3">
    <source>
        <dbReference type="Proteomes" id="UP000503312"/>
    </source>
</evidence>
<dbReference type="Pfam" id="PF14311">
    <property type="entry name" value="DUF4379"/>
    <property type="match status" value="1"/>
</dbReference>
<sequence length="437" mass="49923">MPPKLKLDVVNARLNERGFALVGEYINANTHTLFRCSKGHEWSAQPRYIINSGFGCPHCAGNVKLTKSDIEKRLEGRGIRLLGDQLGLRNKVTFACDFGHEWRAEINTVLNHHSGCPHCAKNAKLDDAVINERLKPRGIQMISSYQGTKNKSTFRCKKGHEWEVGLASVLGGNGCPVCNIEKQRFTTEEFLQLARAAHGDKYDYTKTLYINGKEKVEIICRQHGSFWQLPLSHVRGRKNGCKQCVFDALRLTTEEFIEKSKLRHGDKYDYSRAQYITNHDKVELICKEHGSFWQMPMNHIKETGCPGCAVSGFDQTKPGTLYYLAVLTDNNETLYKIGITNLTVHQRFPRVDMERIRTLQTWYFERGEEAAKREESILREFADDQYLGPTVLVGAGNTELFVRDVLGLDDRVRLKYFEQWTQDSFDLSVEPNHNLGA</sequence>
<dbReference type="KEGG" id="ptrp:DCO17_06640"/>
<accession>A0A6M9Q763</accession>
<name>A0A6M9Q763_9BURK</name>
<gene>
    <name evidence="2" type="ORF">DCO17_06640</name>
</gene>
<reference evidence="2 3" key="1">
    <citation type="submission" date="2018-04" db="EMBL/GenBank/DDBJ databases">
        <title>Polynucleobacter sp. UH21B genome.</title>
        <authorList>
            <person name="Hahn M.W."/>
        </authorList>
    </citation>
    <scope>NUCLEOTIDE SEQUENCE [LARGE SCALE GENOMIC DNA]</scope>
    <source>
        <strain evidence="2 3">MWH-UH21B</strain>
    </source>
</reference>
<evidence type="ECO:0000313" key="2">
    <source>
        <dbReference type="EMBL" id="QKM64933.1"/>
    </source>
</evidence>
<proteinExistence type="predicted"/>
<keyword evidence="3" id="KW-1185">Reference proteome</keyword>
<dbReference type="EMBL" id="CP028942">
    <property type="protein sequence ID" value="QKM64933.1"/>
    <property type="molecule type" value="Genomic_DNA"/>
</dbReference>
<dbReference type="Proteomes" id="UP000503312">
    <property type="component" value="Chromosome"/>
</dbReference>
<dbReference type="InterPro" id="IPR025487">
    <property type="entry name" value="DUF4379"/>
</dbReference>
<feature type="domain" description="Treble clef zinc finger" evidence="1">
    <location>
        <begin position="89"/>
        <end position="121"/>
    </location>
</feature>
<evidence type="ECO:0000259" key="1">
    <source>
        <dbReference type="Pfam" id="PF14311"/>
    </source>
</evidence>
<protein>
    <recommendedName>
        <fullName evidence="1">Treble clef zinc finger domain-containing protein</fullName>
    </recommendedName>
</protein>